<dbReference type="GO" id="GO:0000785">
    <property type="term" value="C:chromatin"/>
    <property type="evidence" value="ECO:0007669"/>
    <property type="project" value="UniProtKB-UniRule"/>
</dbReference>
<dbReference type="GO" id="GO:0003682">
    <property type="term" value="F:chromatin binding"/>
    <property type="evidence" value="ECO:0007669"/>
    <property type="project" value="TreeGrafter"/>
</dbReference>
<feature type="domain" description="SCD" evidence="5">
    <location>
        <begin position="296"/>
        <end position="381"/>
    </location>
</feature>
<feature type="compositionally biased region" description="Basic and acidic residues" evidence="4">
    <location>
        <begin position="53"/>
        <end position="62"/>
    </location>
</feature>
<dbReference type="InterPro" id="IPR039662">
    <property type="entry name" value="Cohesin_Scc3/SA"/>
</dbReference>
<protein>
    <recommendedName>
        <fullName evidence="2">Cohesin subunit SA</fullName>
    </recommendedName>
    <alternativeName>
        <fullName evidence="2">SCC3 homolog</fullName>
    </alternativeName>
    <alternativeName>
        <fullName evidence="2">Stromal antigen</fullName>
    </alternativeName>
</protein>
<dbReference type="Pfam" id="PF21581">
    <property type="entry name" value="SCD"/>
    <property type="match status" value="1"/>
</dbReference>
<feature type="region of interest" description="Disordered" evidence="4">
    <location>
        <begin position="916"/>
        <end position="955"/>
    </location>
</feature>
<comment type="similarity">
    <text evidence="1 2">Belongs to the SCC3 family.</text>
</comment>
<dbReference type="Proteomes" id="UP000694522">
    <property type="component" value="Unplaced"/>
</dbReference>
<feature type="coiled-coil region" evidence="3">
    <location>
        <begin position="260"/>
        <end position="290"/>
    </location>
</feature>
<keyword evidence="2" id="KW-0131">Cell cycle</keyword>
<feature type="compositionally biased region" description="Low complexity" evidence="4">
    <location>
        <begin position="922"/>
        <end position="934"/>
    </location>
</feature>
<dbReference type="GO" id="GO:0000775">
    <property type="term" value="C:chromosome, centromeric region"/>
    <property type="evidence" value="ECO:0007669"/>
    <property type="project" value="UniProtKB-SubCell"/>
</dbReference>
<keyword evidence="2" id="KW-0539">Nucleus</keyword>
<keyword evidence="2" id="KW-0159">Chromosome partition</keyword>
<name>A0A8B9FFF7_9PSIT</name>
<dbReference type="Ensembl" id="ENSACOT00000006442.1">
    <property type="protein sequence ID" value="ENSACOP00000006214.1"/>
    <property type="gene ID" value="ENSACOG00000003775.1"/>
</dbReference>
<dbReference type="GO" id="GO:0007062">
    <property type="term" value="P:sister chromatid cohesion"/>
    <property type="evidence" value="ECO:0007669"/>
    <property type="project" value="UniProtKB-UniRule"/>
</dbReference>
<dbReference type="Pfam" id="PF08514">
    <property type="entry name" value="STAG"/>
    <property type="match status" value="1"/>
</dbReference>
<evidence type="ECO:0000313" key="6">
    <source>
        <dbReference type="Ensembl" id="ENSACOP00000006214.1"/>
    </source>
</evidence>
<keyword evidence="7" id="KW-1185">Reference proteome</keyword>
<evidence type="ECO:0000313" key="7">
    <source>
        <dbReference type="Proteomes" id="UP000694522"/>
    </source>
</evidence>
<sequence>MITSDLPVLQDSTNETTAHSDAGSELEEAEVKGKRKRGRPGRPPSATKKPRKSPADKGRSESGARGASRGRANGHPQQNGEGDPVTLFEVVKLGKSAMQSVVDDWIESYKQDRDIALLDLINFFIQCSGCRGTVRIEMFRNMQNAEIIRKMTEEFDEDSGDYPLTMPGPQWKKFRSNFCEFIGVLIRQCQYSIIYDEYMMDTVISLLTGLSDSQVRAFRHTSTLAAMKLMTALVNVALNLSIHQDNTQRQYEAERNKMIGKRANERLELLLQKRKELQENQDEIENMMNSIFKGIFVHRYRDAIAEIRAVCIEEIGVWMKMYSDAFLNDSYLKYVGWTLHDRQGEVRLKCLKALQSLYTNRELFPKLELFTNRFKVRGNKIFGWSTENKSIICLILLHGSEEALSNEDCENVYHLVYSAHRPVAVAAGEFLHKKLFSRHDPQAEEALAKRRGRNSPNGNLIRMLVLFFLESELHEHAAYLVDSLWESSQELLKDWECMTELLLEEPVQGEEAMSDRQESALIELMVCTIRQAAEAHPPVGRGTGKRVLTAKERKTQIDDRNKLTEHFIIALPMLLSKYSADAEKVANLLQIPQYFDLEIYSTGRMEKHLDALLKQIKFVVEKHVESDVLEACSKTYSILCSEEYTIQNRVDIAHSQLIDEFVDRFNHSVEDLLQEGEEADDDDIYNVLSTLKRLTSFHNAHDLTKWDLFSNCYRLLRTGIEHGAMPEQIVVQALQCSHYSILWQLVKITEGSPSKYYNDYGDIIKETLSKTRQIDKIQCAKTLILSLQQLFNELVQEQGPNLDRTSAHVSGIKELARRFALTFGLDQIKTREAVATLHKDGIEFAFKYQNQKGQDYPPPNLAFLEVLSEFSSKLLRQDKKTVHSYLEKFLTEQMMERREDVWLPLISYRNSLVTGGEDDRMSVNSGSSSSKASSVRNKKGRPPLHKKRVEDESLEGSWLNRNENIHTPGTLQPPQLTSTVLRENTRQMGEQIQEHESEQGSEQDFLHNPQMQISWLGQQKLEDLNRKDRTGMNYMKGRTGVRHAVRGLMEDDAEPIFEDVMMSSRGQLEDMNEEFEDTMVIDLPPSRNRRERAELRPDFFDSAAIIEDDSGFGMPMF</sequence>
<reference evidence="6" key="2">
    <citation type="submission" date="2025-09" db="UniProtKB">
        <authorList>
            <consortium name="Ensembl"/>
        </authorList>
    </citation>
    <scope>IDENTIFICATION</scope>
</reference>
<dbReference type="PANTHER" id="PTHR11199:SF6">
    <property type="entry name" value="COHESIN SUBUNIT SA-1"/>
    <property type="match status" value="1"/>
</dbReference>
<dbReference type="AlphaFoldDB" id="A0A8B9FFF7"/>
<evidence type="ECO:0000256" key="4">
    <source>
        <dbReference type="SAM" id="MobiDB-lite"/>
    </source>
</evidence>
<dbReference type="GO" id="GO:0051301">
    <property type="term" value="P:cell division"/>
    <property type="evidence" value="ECO:0007669"/>
    <property type="project" value="UniProtKB-UniRule"/>
</dbReference>
<reference evidence="6" key="1">
    <citation type="submission" date="2025-08" db="UniProtKB">
        <authorList>
            <consortium name="Ensembl"/>
        </authorList>
    </citation>
    <scope>IDENTIFICATION</scope>
</reference>
<dbReference type="InterPro" id="IPR013721">
    <property type="entry name" value="STAG"/>
</dbReference>
<feature type="compositionally biased region" description="Basic residues" evidence="4">
    <location>
        <begin position="936"/>
        <end position="947"/>
    </location>
</feature>
<feature type="region of interest" description="Disordered" evidence="4">
    <location>
        <begin position="1"/>
        <end position="84"/>
    </location>
</feature>
<keyword evidence="2" id="KW-0158">Chromosome</keyword>
<dbReference type="GO" id="GO:0005634">
    <property type="term" value="C:nucleus"/>
    <property type="evidence" value="ECO:0007669"/>
    <property type="project" value="UniProtKB-SubCell"/>
</dbReference>
<accession>A0A8B9FFF7</accession>
<keyword evidence="3" id="KW-0175">Coiled coil</keyword>
<organism evidence="6 7">
    <name type="scientific">Amazona collaria</name>
    <name type="common">yellow-billed parrot</name>
    <dbReference type="NCBI Taxonomy" id="241587"/>
    <lineage>
        <taxon>Eukaryota</taxon>
        <taxon>Metazoa</taxon>
        <taxon>Chordata</taxon>
        <taxon>Craniata</taxon>
        <taxon>Vertebrata</taxon>
        <taxon>Euteleostomi</taxon>
        <taxon>Archelosauria</taxon>
        <taxon>Archosauria</taxon>
        <taxon>Dinosauria</taxon>
        <taxon>Saurischia</taxon>
        <taxon>Theropoda</taxon>
        <taxon>Coelurosauria</taxon>
        <taxon>Aves</taxon>
        <taxon>Neognathae</taxon>
        <taxon>Neoaves</taxon>
        <taxon>Telluraves</taxon>
        <taxon>Australaves</taxon>
        <taxon>Psittaciformes</taxon>
        <taxon>Psittacidae</taxon>
        <taxon>Amazona</taxon>
    </lineage>
</organism>
<dbReference type="SUPFAM" id="SSF48371">
    <property type="entry name" value="ARM repeat"/>
    <property type="match status" value="1"/>
</dbReference>
<evidence type="ECO:0000256" key="2">
    <source>
        <dbReference type="RuleBase" id="RU369063"/>
    </source>
</evidence>
<feature type="compositionally biased region" description="Polar residues" evidence="4">
    <location>
        <begin position="10"/>
        <end position="19"/>
    </location>
</feature>
<comment type="subcellular location">
    <subcellularLocation>
        <location evidence="2">Nucleus</location>
    </subcellularLocation>
    <subcellularLocation>
        <location evidence="2">Chromosome</location>
    </subcellularLocation>
    <subcellularLocation>
        <location evidence="2">Chromosome</location>
        <location evidence="2">Centromere</location>
    </subcellularLocation>
</comment>
<dbReference type="InterPro" id="IPR020839">
    <property type="entry name" value="SCD"/>
</dbReference>
<proteinExistence type="inferred from homology"/>
<dbReference type="Pfam" id="PF24571">
    <property type="entry name" value="HEAT_SCC3-SA"/>
    <property type="match status" value="1"/>
</dbReference>
<keyword evidence="2" id="KW-0132">Cell division</keyword>
<evidence type="ECO:0000256" key="3">
    <source>
        <dbReference type="SAM" id="Coils"/>
    </source>
</evidence>
<evidence type="ECO:0000259" key="5">
    <source>
        <dbReference type="PROSITE" id="PS51425"/>
    </source>
</evidence>
<dbReference type="GO" id="GO:0008278">
    <property type="term" value="C:cohesin complex"/>
    <property type="evidence" value="ECO:0007669"/>
    <property type="project" value="UniProtKB-UniRule"/>
</dbReference>
<dbReference type="PROSITE" id="PS51425">
    <property type="entry name" value="SCD"/>
    <property type="match status" value="1"/>
</dbReference>
<dbReference type="InterPro" id="IPR056396">
    <property type="entry name" value="HEAT_SCC3-SA"/>
</dbReference>
<evidence type="ECO:0000256" key="1">
    <source>
        <dbReference type="ARBA" id="ARBA00005486"/>
    </source>
</evidence>
<comment type="subunit">
    <text evidence="2">Part of the cohesin complex which is composed of a heterodimer between a SMC1 protein (SMC1A or SMC1B) and SMC3, which are attached via their hinge domain, and RAD21 which link them at their heads, and one STAG protein.</text>
</comment>
<dbReference type="InterPro" id="IPR016024">
    <property type="entry name" value="ARM-type_fold"/>
</dbReference>
<dbReference type="GO" id="GO:0007059">
    <property type="term" value="P:chromosome segregation"/>
    <property type="evidence" value="ECO:0007669"/>
    <property type="project" value="UniProtKB-KW"/>
</dbReference>
<comment type="function">
    <text evidence="2">Component of cohesin complex, a complex required for the cohesion of sister chromatids after DNA replication. The cohesin complex apparently forms a large proteinaceous ring within which sister chromatids can be trapped. At anaphase, the complex is cleaved and dissociates from chromatin, allowing sister chromatids to segregate.</text>
</comment>
<dbReference type="PANTHER" id="PTHR11199">
    <property type="entry name" value="STROMAL ANTIGEN"/>
    <property type="match status" value="1"/>
</dbReference>